<name>A0A085M7X3_9BILA</name>
<sequence length="63" mass="7524">MYQKNDDTKKLQQVFNNDRADPNYGAMEQAKRIYTTEMNKEQLALKCRRNNNAVFHDNVSEER</sequence>
<organism evidence="2 3">
    <name type="scientific">Trichuris suis</name>
    <name type="common">pig whipworm</name>
    <dbReference type="NCBI Taxonomy" id="68888"/>
    <lineage>
        <taxon>Eukaryota</taxon>
        <taxon>Metazoa</taxon>
        <taxon>Ecdysozoa</taxon>
        <taxon>Nematoda</taxon>
        <taxon>Enoplea</taxon>
        <taxon>Dorylaimia</taxon>
        <taxon>Trichinellida</taxon>
        <taxon>Trichuridae</taxon>
        <taxon>Trichuris</taxon>
    </lineage>
</organism>
<keyword evidence="3" id="KW-1185">Reference proteome</keyword>
<gene>
    <name evidence="2" type="ORF">M513_05800</name>
</gene>
<accession>A0A085M7X3</accession>
<feature type="compositionally biased region" description="Basic and acidic residues" evidence="1">
    <location>
        <begin position="1"/>
        <end position="10"/>
    </location>
</feature>
<evidence type="ECO:0000256" key="1">
    <source>
        <dbReference type="SAM" id="MobiDB-lite"/>
    </source>
</evidence>
<evidence type="ECO:0000313" key="3">
    <source>
        <dbReference type="Proteomes" id="UP000030764"/>
    </source>
</evidence>
<dbReference type="Proteomes" id="UP000030764">
    <property type="component" value="Unassembled WGS sequence"/>
</dbReference>
<dbReference type="AlphaFoldDB" id="A0A085M7X3"/>
<feature type="region of interest" description="Disordered" evidence="1">
    <location>
        <begin position="1"/>
        <end position="23"/>
    </location>
</feature>
<reference evidence="2 3" key="1">
    <citation type="journal article" date="2014" name="Nat. Genet.">
        <title>Genome and transcriptome of the porcine whipworm Trichuris suis.</title>
        <authorList>
            <person name="Jex A.R."/>
            <person name="Nejsum P."/>
            <person name="Schwarz E.M."/>
            <person name="Hu L."/>
            <person name="Young N.D."/>
            <person name="Hall R.S."/>
            <person name="Korhonen P.K."/>
            <person name="Liao S."/>
            <person name="Thamsborg S."/>
            <person name="Xia J."/>
            <person name="Xu P."/>
            <person name="Wang S."/>
            <person name="Scheerlinck J.P."/>
            <person name="Hofmann A."/>
            <person name="Sternberg P.W."/>
            <person name="Wang J."/>
            <person name="Gasser R.B."/>
        </authorList>
    </citation>
    <scope>NUCLEOTIDE SEQUENCE [LARGE SCALE GENOMIC DNA]</scope>
    <source>
        <strain evidence="2">DCEP-RM93M</strain>
    </source>
</reference>
<evidence type="ECO:0000313" key="2">
    <source>
        <dbReference type="EMBL" id="KFD53319.1"/>
    </source>
</evidence>
<protein>
    <submittedName>
        <fullName evidence="2">Uncharacterized protein</fullName>
    </submittedName>
</protein>
<proteinExistence type="predicted"/>
<dbReference type="EMBL" id="KL363218">
    <property type="protein sequence ID" value="KFD53319.1"/>
    <property type="molecule type" value="Genomic_DNA"/>
</dbReference>